<gene>
    <name evidence="1" type="ordered locus">RUM_01810</name>
</gene>
<dbReference type="AlphaFoldDB" id="D4L9Z0"/>
<organism evidence="1 2">
    <name type="scientific">Ruminococcus champanellensis (strain DSM 18848 / JCM 17042 / KCTC 15320 / 18P13)</name>
    <dbReference type="NCBI Taxonomy" id="213810"/>
    <lineage>
        <taxon>Bacteria</taxon>
        <taxon>Bacillati</taxon>
        <taxon>Bacillota</taxon>
        <taxon>Clostridia</taxon>
        <taxon>Eubacteriales</taxon>
        <taxon>Oscillospiraceae</taxon>
        <taxon>Ruminococcus</taxon>
    </lineage>
</organism>
<evidence type="ECO:0000313" key="2">
    <source>
        <dbReference type="Proteomes" id="UP000007054"/>
    </source>
</evidence>
<evidence type="ECO:0000313" key="1">
    <source>
        <dbReference type="EMBL" id="CBL16435.1"/>
    </source>
</evidence>
<name>D4L9Z0_RUMC1</name>
<dbReference type="KEGG" id="rch:RUM_01810"/>
<protein>
    <submittedName>
        <fullName evidence="1">Uncharacterized protein</fullName>
    </submittedName>
</protein>
<dbReference type="Proteomes" id="UP000007054">
    <property type="component" value="Chromosome"/>
</dbReference>
<keyword evidence="2" id="KW-1185">Reference proteome</keyword>
<dbReference type="BioCyc" id="RCHA213810:RUM_RS00860-MONOMER"/>
<dbReference type="STRING" id="213810.RUM_01810"/>
<accession>D4L9Z0</accession>
<dbReference type="EMBL" id="FP929052">
    <property type="protein sequence ID" value="CBL16435.1"/>
    <property type="molecule type" value="Genomic_DNA"/>
</dbReference>
<proteinExistence type="predicted"/>
<sequence>MDYFAELKTPAELFSEFTDYLESRLPSMESDLGVEFDVIEGGDYPMAINESNHSATATITYCGIEIGSVVVSDCLNKESFSDSPISWLFLPFENFYELDISLVSINGLGINGDYETQKEHLYFMNLQKKDSERNYYDYIFETESTVLMCLYTDNKLNSFTLKIKNQ</sequence>
<reference evidence="1" key="1">
    <citation type="submission" date="2010-03" db="EMBL/GenBank/DDBJ databases">
        <title>The genome sequence of Ruminococcus sp. 18P13.</title>
        <authorList>
            <consortium name="metaHIT consortium -- http://www.metahit.eu/"/>
            <person name="Pajon A."/>
            <person name="Turner K."/>
            <person name="Parkhill J."/>
            <person name="Bernalier A."/>
        </authorList>
    </citation>
    <scope>NUCLEOTIDE SEQUENCE [LARGE SCALE GENOMIC DNA]</scope>
    <source>
        <strain evidence="1">Type strain: 18P13</strain>
    </source>
</reference>
<reference evidence="1" key="2">
    <citation type="submission" date="2010-03" db="EMBL/GenBank/DDBJ databases">
        <authorList>
            <person name="Pajon A."/>
        </authorList>
    </citation>
    <scope>NUCLEOTIDE SEQUENCE</scope>
    <source>
        <strain evidence="1">Type strain: 18P13</strain>
    </source>
</reference>
<dbReference type="HOGENOM" id="CLU_1601483_0_0_9"/>